<name>A0ABW9UEN6_9BACL</name>
<gene>
    <name evidence="1" type="ORF">GON05_17030</name>
</gene>
<organism evidence="1 2">
    <name type="scientific">Paenibacillus anseongense</name>
    <dbReference type="NCBI Taxonomy" id="2682845"/>
    <lineage>
        <taxon>Bacteria</taxon>
        <taxon>Bacillati</taxon>
        <taxon>Bacillota</taxon>
        <taxon>Bacilli</taxon>
        <taxon>Bacillales</taxon>
        <taxon>Paenibacillaceae</taxon>
        <taxon>Paenibacillus</taxon>
    </lineage>
</organism>
<evidence type="ECO:0000313" key="2">
    <source>
        <dbReference type="Proteomes" id="UP000467637"/>
    </source>
</evidence>
<accession>A0ABW9UEN6</accession>
<sequence>MKDTLQQALDEATAGTVIELAKGAYEQCGPFVVKEQKGSALQSLIERGLSHRGLYGIMNLQDFTLQSEFRRDRSRSSMRSTRYIHFYNHKQFQKIKQP</sequence>
<reference evidence="1 2" key="1">
    <citation type="submission" date="2019-12" db="EMBL/GenBank/DDBJ databases">
        <authorList>
            <person name="Huq M.A."/>
        </authorList>
    </citation>
    <scope>NUCLEOTIDE SEQUENCE [LARGE SCALE GENOMIC DNA]</scope>
    <source>
        <strain evidence="1 2">MAH-34</strain>
    </source>
</reference>
<dbReference type="RefSeq" id="WP_157320211.1">
    <property type="nucleotide sequence ID" value="NZ_WSEM01000016.1"/>
</dbReference>
<comment type="caution">
    <text evidence="1">The sequence shown here is derived from an EMBL/GenBank/DDBJ whole genome shotgun (WGS) entry which is preliminary data.</text>
</comment>
<protein>
    <submittedName>
        <fullName evidence="1">Uncharacterized protein</fullName>
    </submittedName>
</protein>
<dbReference type="Proteomes" id="UP000467637">
    <property type="component" value="Unassembled WGS sequence"/>
</dbReference>
<proteinExistence type="predicted"/>
<dbReference type="EMBL" id="WSEM01000016">
    <property type="protein sequence ID" value="MVQ36315.1"/>
    <property type="molecule type" value="Genomic_DNA"/>
</dbReference>
<evidence type="ECO:0000313" key="1">
    <source>
        <dbReference type="EMBL" id="MVQ36315.1"/>
    </source>
</evidence>
<keyword evidence="2" id="KW-1185">Reference proteome</keyword>